<dbReference type="Gene3D" id="1.10.150.320">
    <property type="entry name" value="Photosystem II 12 kDa extrinsic protein"/>
    <property type="match status" value="1"/>
</dbReference>
<dbReference type="InterPro" id="IPR010994">
    <property type="entry name" value="RuvA_2-like"/>
</dbReference>
<organism evidence="2 3">
    <name type="scientific">Bacillus seohaeanensis</name>
    <dbReference type="NCBI Taxonomy" id="284580"/>
    <lineage>
        <taxon>Bacteria</taxon>
        <taxon>Bacillati</taxon>
        <taxon>Bacillota</taxon>
        <taxon>Bacilli</taxon>
        <taxon>Bacillales</taxon>
        <taxon>Bacillaceae</taxon>
        <taxon>Bacillus</taxon>
    </lineage>
</organism>
<dbReference type="Proteomes" id="UP001597506">
    <property type="component" value="Unassembled WGS sequence"/>
</dbReference>
<dbReference type="PANTHER" id="PTHR21180:SF32">
    <property type="entry name" value="ENDONUCLEASE_EXONUCLEASE_PHOSPHATASE FAMILY DOMAIN-CONTAINING PROTEIN 1"/>
    <property type="match status" value="1"/>
</dbReference>
<comment type="caution">
    <text evidence="2">The sequence shown here is derived from an EMBL/GenBank/DDBJ whole genome shotgun (WGS) entry which is preliminary data.</text>
</comment>
<feature type="domain" description="Helix-hairpin-helix DNA-binding motif class 1" evidence="1">
    <location>
        <begin position="154"/>
        <end position="173"/>
    </location>
</feature>
<dbReference type="InterPro" id="IPR051675">
    <property type="entry name" value="Endo/Exo/Phosphatase_dom_1"/>
</dbReference>
<accession>A0ABW5RMJ5</accession>
<evidence type="ECO:0000313" key="3">
    <source>
        <dbReference type="Proteomes" id="UP001597506"/>
    </source>
</evidence>
<dbReference type="InterPro" id="IPR004509">
    <property type="entry name" value="Competence_ComEA_HhH"/>
</dbReference>
<dbReference type="Pfam" id="PF12836">
    <property type="entry name" value="HHH_3"/>
    <property type="match status" value="1"/>
</dbReference>
<dbReference type="PANTHER" id="PTHR21180">
    <property type="entry name" value="ENDONUCLEASE/EXONUCLEASE/PHOSPHATASE FAMILY DOMAIN-CONTAINING PROTEIN 1"/>
    <property type="match status" value="1"/>
</dbReference>
<gene>
    <name evidence="2" type="ORF">ACFSUL_04040</name>
</gene>
<dbReference type="NCBIfam" id="TIGR00426">
    <property type="entry name" value="competence protein ComEA helix-hairpin-helix repeat region"/>
    <property type="match status" value="1"/>
</dbReference>
<dbReference type="SUPFAM" id="SSF47781">
    <property type="entry name" value="RuvA domain 2-like"/>
    <property type="match status" value="1"/>
</dbReference>
<dbReference type="Gene3D" id="3.10.20.600">
    <property type="match status" value="1"/>
</dbReference>
<evidence type="ECO:0000259" key="1">
    <source>
        <dbReference type="SMART" id="SM00278"/>
    </source>
</evidence>
<sequence>MNGFIEKYRSLLIILAVISVISIVFAGKLLNSKEEDNFEPIQNVEEAPPVVVDNEPEEPRTIYADIKGEVNKPGVYELILGERVKDAVAKAGGFTENADEKQVNLALRVTDEMILYIPKIGEESPNPTIIPQETAATNGGTRQNKINLNTSSSQELTELPGIGPAKAEAIVEYRETNKQFKTIDELKEISGIGEKTFEKLKDLITVQ</sequence>
<protein>
    <submittedName>
        <fullName evidence="2">Helix-hairpin-helix domain-containing protein</fullName>
    </submittedName>
</protein>
<dbReference type="Pfam" id="PF10531">
    <property type="entry name" value="SLBB"/>
    <property type="match status" value="1"/>
</dbReference>
<proteinExistence type="predicted"/>
<dbReference type="InterPro" id="IPR019554">
    <property type="entry name" value="Soluble_ligand-bd"/>
</dbReference>
<dbReference type="SMART" id="SM00278">
    <property type="entry name" value="HhH1"/>
    <property type="match status" value="2"/>
</dbReference>
<name>A0ABW5RMJ5_9BACI</name>
<feature type="domain" description="Helix-hairpin-helix DNA-binding motif class 1" evidence="1">
    <location>
        <begin position="184"/>
        <end position="203"/>
    </location>
</feature>
<dbReference type="RefSeq" id="WP_377932944.1">
    <property type="nucleotide sequence ID" value="NZ_JBHUMF010000009.1"/>
</dbReference>
<dbReference type="EMBL" id="JBHUMF010000009">
    <property type="protein sequence ID" value="MFD2679918.1"/>
    <property type="molecule type" value="Genomic_DNA"/>
</dbReference>
<dbReference type="InterPro" id="IPR003583">
    <property type="entry name" value="Hlx-hairpin-Hlx_DNA-bd_motif"/>
</dbReference>
<evidence type="ECO:0000313" key="2">
    <source>
        <dbReference type="EMBL" id="MFD2679918.1"/>
    </source>
</evidence>
<reference evidence="3" key="1">
    <citation type="journal article" date="2019" name="Int. J. Syst. Evol. Microbiol.">
        <title>The Global Catalogue of Microorganisms (GCM) 10K type strain sequencing project: providing services to taxonomists for standard genome sequencing and annotation.</title>
        <authorList>
            <consortium name="The Broad Institute Genomics Platform"/>
            <consortium name="The Broad Institute Genome Sequencing Center for Infectious Disease"/>
            <person name="Wu L."/>
            <person name="Ma J."/>
        </authorList>
    </citation>
    <scope>NUCLEOTIDE SEQUENCE [LARGE SCALE GENOMIC DNA]</scope>
    <source>
        <strain evidence="3">KCTC 3913</strain>
    </source>
</reference>
<keyword evidence="3" id="KW-1185">Reference proteome</keyword>